<dbReference type="SUPFAM" id="SSF81321">
    <property type="entry name" value="Family A G protein-coupled receptor-like"/>
    <property type="match status" value="1"/>
</dbReference>
<keyword evidence="17" id="KW-1185">Reference proteome</keyword>
<keyword evidence="8" id="KW-1015">Disulfide bond</keyword>
<evidence type="ECO:0000256" key="3">
    <source>
        <dbReference type="ARBA" id="ARBA00022475"/>
    </source>
</evidence>
<dbReference type="PROSITE" id="PS50262">
    <property type="entry name" value="G_PROTEIN_RECEP_F1_2"/>
    <property type="match status" value="1"/>
</dbReference>
<keyword evidence="9 12" id="KW-0675">Receptor</keyword>
<keyword evidence="11 12" id="KW-0807">Transducer</keyword>
<dbReference type="PRINTS" id="PR01565">
    <property type="entry name" value="NEUROMEDINUR"/>
</dbReference>
<dbReference type="InterPro" id="IPR005392">
    <property type="entry name" value="NeuromedU_rcpt_2"/>
</dbReference>
<dbReference type="STRING" id="885580.ENSFDAP00000015682"/>
<dbReference type="PROSITE" id="PS00237">
    <property type="entry name" value="G_PROTEIN_RECEP_F1_1"/>
    <property type="match status" value="1"/>
</dbReference>
<dbReference type="PRINTS" id="PR00237">
    <property type="entry name" value="GPCRRHODOPSN"/>
</dbReference>
<dbReference type="Pfam" id="PF00001">
    <property type="entry name" value="7tm_1"/>
    <property type="match status" value="1"/>
</dbReference>
<feature type="transmembrane region" description="Helical" evidence="14">
    <location>
        <begin position="285"/>
        <end position="308"/>
    </location>
</feature>
<dbReference type="eggNOG" id="KOG3656">
    <property type="taxonomic scope" value="Eukaryota"/>
</dbReference>
<dbReference type="Gene3D" id="1.20.1070.10">
    <property type="entry name" value="Rhodopsin 7-helix transmembrane proteins"/>
    <property type="match status" value="1"/>
</dbReference>
<dbReference type="PRINTS" id="PR01567">
    <property type="entry name" value="NEUROMEDNU2R"/>
</dbReference>
<keyword evidence="10" id="KW-0325">Glycoprotein</keyword>
<feature type="transmembrane region" description="Helical" evidence="14">
    <location>
        <begin position="376"/>
        <end position="400"/>
    </location>
</feature>
<evidence type="ECO:0000256" key="8">
    <source>
        <dbReference type="ARBA" id="ARBA00023157"/>
    </source>
</evidence>
<dbReference type="FunFam" id="1.20.1070.10:FF:000214">
    <property type="entry name" value="Neuromedin U receptor 1"/>
    <property type="match status" value="1"/>
</dbReference>
<feature type="domain" description="G-protein coupled receptors family 1 profile" evidence="15">
    <location>
        <begin position="132"/>
        <end position="397"/>
    </location>
</feature>
<keyword evidence="3" id="KW-1003">Cell membrane</keyword>
<proteinExistence type="inferred from homology"/>
<evidence type="ECO:0000313" key="17">
    <source>
        <dbReference type="Proteomes" id="UP000028990"/>
    </source>
</evidence>
<dbReference type="InterPro" id="IPR017452">
    <property type="entry name" value="GPCR_Rhodpsn_7TM"/>
</dbReference>
<feature type="transmembrane region" description="Helical" evidence="14">
    <location>
        <begin position="194"/>
        <end position="212"/>
    </location>
</feature>
<comment type="function">
    <text evidence="1">Receptor for the neuromedin-U and neuromedin-S neuropeptides.</text>
</comment>
<sequence>MQHSHWPTAAQGRGFCLRSSPKGASSPTLRLRLSFCQLPSLSSAFQSAFSVPSGSAWVTASNQGRHAWILVTVMKNLVNSSGVSQDELEDPWKKGLNSTEDYLTYLCGPRRSHLFLPMTVVYALIFVVGVVGNLLVCLVILRDQLMKTPTNYYLFSLAVSDLLVLLLGMPLEVYEMWHNYPFLFGPVGCYFKTALFETVCFASILSVTTVSVERYVAILHPFRAKLESTKQRALWILASIWGFSIIFSLPNTSVHGIKLHYFPNGSSVPGSATCTVIKPMWIYNFIIQVTSFLFYILPMTLISVLYYLMGLRLKKDESLQTDEVTANIQRPCRKSVNKMLFVLVLVFAVCWMPFHADRLFFSFVEEWTEPLAAVFNLIHVVSGVFFYLSSAVNPVIYNLLSRRFQAAFRNVISLPCQSCCPQGHSRGPPAQRNIILTECHLEELSEEPGPQFPGQSSVCSAPLSTALCTEQAPRKRPSRWQGPNSSLPPACSLVPKDDEPGEAQGPSGGQFPL</sequence>
<evidence type="ECO:0000256" key="12">
    <source>
        <dbReference type="RuleBase" id="RU000688"/>
    </source>
</evidence>
<evidence type="ECO:0000256" key="11">
    <source>
        <dbReference type="ARBA" id="ARBA00023224"/>
    </source>
</evidence>
<feature type="region of interest" description="Disordered" evidence="13">
    <location>
        <begin position="470"/>
        <end position="513"/>
    </location>
</feature>
<reference evidence="16 17" key="1">
    <citation type="submission" date="2013-11" db="EMBL/GenBank/DDBJ databases">
        <title>The Damaraland mole rat (Fukomys damarensis) genome and evolution of African mole rats.</title>
        <authorList>
            <person name="Gladyshev V.N."/>
            <person name="Fang X."/>
        </authorList>
    </citation>
    <scope>NUCLEOTIDE SEQUENCE [LARGE SCALE GENOMIC DNA]</scope>
    <source>
        <tissue evidence="16">Liver</tissue>
    </source>
</reference>
<evidence type="ECO:0000259" key="15">
    <source>
        <dbReference type="PROSITE" id="PS50262"/>
    </source>
</evidence>
<evidence type="ECO:0000256" key="9">
    <source>
        <dbReference type="ARBA" id="ARBA00023170"/>
    </source>
</evidence>
<organism evidence="16 17">
    <name type="scientific">Fukomys damarensis</name>
    <name type="common">Damaraland mole rat</name>
    <name type="synonym">Cryptomys damarensis</name>
    <dbReference type="NCBI Taxonomy" id="885580"/>
    <lineage>
        <taxon>Eukaryota</taxon>
        <taxon>Metazoa</taxon>
        <taxon>Chordata</taxon>
        <taxon>Craniata</taxon>
        <taxon>Vertebrata</taxon>
        <taxon>Euteleostomi</taxon>
        <taxon>Mammalia</taxon>
        <taxon>Eutheria</taxon>
        <taxon>Euarchontoglires</taxon>
        <taxon>Glires</taxon>
        <taxon>Rodentia</taxon>
        <taxon>Hystricomorpha</taxon>
        <taxon>Bathyergidae</taxon>
        <taxon>Fukomys</taxon>
    </lineage>
</organism>
<evidence type="ECO:0000313" key="16">
    <source>
        <dbReference type="EMBL" id="KFO26573.1"/>
    </source>
</evidence>
<evidence type="ECO:0000256" key="7">
    <source>
        <dbReference type="ARBA" id="ARBA00023136"/>
    </source>
</evidence>
<dbReference type="PANTHER" id="PTHR24243">
    <property type="entry name" value="G-PROTEIN COUPLED RECEPTOR"/>
    <property type="match status" value="1"/>
</dbReference>
<dbReference type="InterPro" id="IPR005390">
    <property type="entry name" value="NeuromedU_rcpt"/>
</dbReference>
<evidence type="ECO:0000256" key="6">
    <source>
        <dbReference type="ARBA" id="ARBA00023040"/>
    </source>
</evidence>
<dbReference type="Proteomes" id="UP000028990">
    <property type="component" value="Unassembled WGS sequence"/>
</dbReference>
<evidence type="ECO:0000256" key="2">
    <source>
        <dbReference type="ARBA" id="ARBA00004651"/>
    </source>
</evidence>
<dbReference type="InterPro" id="IPR045561">
    <property type="entry name" value="NMU-R2_C"/>
</dbReference>
<evidence type="ECO:0000256" key="13">
    <source>
        <dbReference type="SAM" id="MobiDB-lite"/>
    </source>
</evidence>
<evidence type="ECO:0000256" key="1">
    <source>
        <dbReference type="ARBA" id="ARBA00003593"/>
    </source>
</evidence>
<evidence type="ECO:0000256" key="5">
    <source>
        <dbReference type="ARBA" id="ARBA00022989"/>
    </source>
</evidence>
<gene>
    <name evidence="16" type="ORF">H920_11972</name>
</gene>
<keyword evidence="7 14" id="KW-0472">Membrane</keyword>
<dbReference type="OMA" id="WILASIW"/>
<keyword evidence="5 14" id="KW-1133">Transmembrane helix</keyword>
<dbReference type="SMART" id="SM01381">
    <property type="entry name" value="7TM_GPCR_Srsx"/>
    <property type="match status" value="1"/>
</dbReference>
<evidence type="ECO:0000256" key="10">
    <source>
        <dbReference type="ARBA" id="ARBA00023180"/>
    </source>
</evidence>
<dbReference type="InterPro" id="IPR000276">
    <property type="entry name" value="GPCR_Rhodpsn"/>
</dbReference>
<dbReference type="AlphaFoldDB" id="A0A091D7V8"/>
<accession>A0A091D7V8</accession>
<feature type="transmembrane region" description="Helical" evidence="14">
    <location>
        <begin position="120"/>
        <end position="141"/>
    </location>
</feature>
<dbReference type="PANTHER" id="PTHR24243:SF14">
    <property type="entry name" value="NEUROMEDIN-U RECEPTOR 2"/>
    <property type="match status" value="1"/>
</dbReference>
<name>A0A091D7V8_FUKDA</name>
<evidence type="ECO:0000256" key="14">
    <source>
        <dbReference type="SAM" id="Phobius"/>
    </source>
</evidence>
<keyword evidence="6 12" id="KW-0297">G-protein coupled receptor</keyword>
<dbReference type="EMBL" id="KN123144">
    <property type="protein sequence ID" value="KFO26573.1"/>
    <property type="molecule type" value="Genomic_DNA"/>
</dbReference>
<feature type="transmembrane region" description="Helical" evidence="14">
    <location>
        <begin position="153"/>
        <end position="174"/>
    </location>
</feature>
<feature type="transmembrane region" description="Helical" evidence="14">
    <location>
        <begin position="339"/>
        <end position="356"/>
    </location>
</feature>
<dbReference type="GO" id="GO:0005886">
    <property type="term" value="C:plasma membrane"/>
    <property type="evidence" value="ECO:0007669"/>
    <property type="project" value="UniProtKB-SubCell"/>
</dbReference>
<comment type="similarity">
    <text evidence="12">Belongs to the G-protein coupled receptor 1 family.</text>
</comment>
<protein>
    <submittedName>
        <fullName evidence="16">Neuromedin-U receptor 2</fullName>
    </submittedName>
</protein>
<feature type="transmembrane region" description="Helical" evidence="14">
    <location>
        <begin position="233"/>
        <end position="250"/>
    </location>
</feature>
<keyword evidence="4 12" id="KW-0812">Transmembrane</keyword>
<evidence type="ECO:0000256" key="4">
    <source>
        <dbReference type="ARBA" id="ARBA00022692"/>
    </source>
</evidence>
<dbReference type="Pfam" id="PF19285">
    <property type="entry name" value="NmU-R2_C_term"/>
    <property type="match status" value="1"/>
</dbReference>
<dbReference type="GO" id="GO:0001607">
    <property type="term" value="F:neuromedin U receptor activity"/>
    <property type="evidence" value="ECO:0007669"/>
    <property type="project" value="InterPro"/>
</dbReference>
<comment type="subcellular location">
    <subcellularLocation>
        <location evidence="2">Cell membrane</location>
        <topology evidence="2">Multi-pass membrane protein</topology>
    </subcellularLocation>
</comment>